<evidence type="ECO:0000256" key="7">
    <source>
        <dbReference type="ARBA" id="ARBA00022840"/>
    </source>
</evidence>
<evidence type="ECO:0000256" key="1">
    <source>
        <dbReference type="ARBA" id="ARBA00011003"/>
    </source>
</evidence>
<evidence type="ECO:0000256" key="3">
    <source>
        <dbReference type="ARBA" id="ARBA00019824"/>
    </source>
</evidence>
<evidence type="ECO:0000313" key="9">
    <source>
        <dbReference type="EMBL" id="CCG25314.1"/>
    </source>
</evidence>
<evidence type="ECO:0000256" key="5">
    <source>
        <dbReference type="ARBA" id="ARBA00022741"/>
    </source>
</evidence>
<dbReference type="Proteomes" id="UP000005018">
    <property type="component" value="Chromosome 8"/>
</dbReference>
<name>H8XB66_CANO9</name>
<evidence type="ECO:0000256" key="4">
    <source>
        <dbReference type="ARBA" id="ARBA00022679"/>
    </source>
</evidence>
<evidence type="ECO:0000256" key="2">
    <source>
        <dbReference type="ARBA" id="ARBA00018706"/>
    </source>
</evidence>
<dbReference type="EMBL" id="HE681726">
    <property type="protein sequence ID" value="CCG25314.1"/>
    <property type="molecule type" value="Genomic_DNA"/>
</dbReference>
<dbReference type="SUPFAM" id="SSF52540">
    <property type="entry name" value="P-loop containing nucleoside triphosphate hydrolases"/>
    <property type="match status" value="1"/>
</dbReference>
<evidence type="ECO:0000256" key="6">
    <source>
        <dbReference type="ARBA" id="ARBA00022777"/>
    </source>
</evidence>
<keyword evidence="7" id="KW-0067">ATP-binding</keyword>
<dbReference type="AlphaFoldDB" id="H8XB66"/>
<dbReference type="GO" id="GO:0005634">
    <property type="term" value="C:nucleus"/>
    <property type="evidence" value="ECO:0007669"/>
    <property type="project" value="TreeGrafter"/>
</dbReference>
<protein>
    <recommendedName>
        <fullName evidence="3">Polynucleotide 5'-hydroxyl-kinase GRC3</fullName>
    </recommendedName>
    <alternativeName>
        <fullName evidence="2">Polynucleotide 5'-hydroxyl-kinase grc3</fullName>
    </alternativeName>
</protein>
<dbReference type="eggNOG" id="KOG2750">
    <property type="taxonomic scope" value="Eukaryota"/>
</dbReference>
<dbReference type="InterPro" id="IPR045116">
    <property type="entry name" value="Clp1/Grc3"/>
</dbReference>
<gene>
    <name evidence="9" type="ORF">CORT_0H02020</name>
</gene>
<dbReference type="HOGENOM" id="CLU_010345_1_1_1"/>
<dbReference type="InterPro" id="IPR027417">
    <property type="entry name" value="P-loop_NTPase"/>
</dbReference>
<reference evidence="9 10" key="1">
    <citation type="journal article" date="2012" name="PLoS ONE">
        <title>Sequence and analysis of the genome of the pathogenic yeast Candida orthopsilosis.</title>
        <authorList>
            <person name="Riccombeni A."/>
            <person name="Vidanes G."/>
            <person name="Proux-Wera E."/>
            <person name="Wolfe K.H."/>
            <person name="Butler G."/>
        </authorList>
    </citation>
    <scope>NUCLEOTIDE SEQUENCE [LARGE SCALE GENOMIC DNA]</scope>
    <source>
        <strain evidence="9 10">Co 90-125</strain>
    </source>
</reference>
<dbReference type="GO" id="GO:0051731">
    <property type="term" value="F:polynucleotide 5'-hydroxyl-kinase activity"/>
    <property type="evidence" value="ECO:0007669"/>
    <property type="project" value="InterPro"/>
</dbReference>
<dbReference type="OrthoDB" id="4054781at2759"/>
<proteinExistence type="inferred from homology"/>
<keyword evidence="10" id="KW-1185">Reference proteome</keyword>
<dbReference type="InterPro" id="IPR032319">
    <property type="entry name" value="CLP1_P"/>
</dbReference>
<organism evidence="9 10">
    <name type="scientific">Candida orthopsilosis (strain 90-125)</name>
    <name type="common">Yeast</name>
    <dbReference type="NCBI Taxonomy" id="1136231"/>
    <lineage>
        <taxon>Eukaryota</taxon>
        <taxon>Fungi</taxon>
        <taxon>Dikarya</taxon>
        <taxon>Ascomycota</taxon>
        <taxon>Saccharomycotina</taxon>
        <taxon>Pichiomycetes</taxon>
        <taxon>Debaryomycetaceae</taxon>
        <taxon>Candida/Lodderomyces clade</taxon>
        <taxon>Candida</taxon>
    </lineage>
</organism>
<sequence length="625" mass="70173">MSAYAALRTDAASNIDSPVTPLDVDDNALQYVKGSDDEFSDEDDTMSTVDVKLGSRANESNSSTPALSKQRIFQSNFLPSETNLQFDEDSVSVRLECGDFIMIRGMFKLQILHGNVRINNCYELNAGNDRIYTFFTTDSHALPIIANVSAGTREKDSIARIKLSNYFTGFNDTNHKLSLIQVSPESNTKENIFKRFTFQIIIQSGSHYGLYVDDSWISYFASSAAISAHNLIVIGNKNAGKSTFCKSLSDYLRFEKKQSVVVMDLDPGQSDNSSPFCMSLSVQLPQGICATSGFVFDKHEEYYGFNSPMDAPSRYLEVTRKLYAIYHQKFKHKGMRLVINTPGWIKGYGKTLLQEVTSIVNPSDLILLTNNLSIESEENQSVLQSMNFATVYLLPGVFQLPSSSPSQFRIDNKLMYFHQKGGDSFDFSHYLLSTPPKRISYQVGTSEQGVYGVSILNYKVDANFDFRNIPLLLSSLIWGVYSVQSSCDEAVVKDSKYNLYPNLIKSKDLESVLGANSQFLGLLIIHSINPCDNYLNVYTPPIVSQKIEGALKSKSKIVLLRGEGSIPPIELMYPQFHQTGTTMQLQRPRVVSSKAHMPYINTKGRTKIGGIWKVRRNILRRSHRR</sequence>
<evidence type="ECO:0000259" key="8">
    <source>
        <dbReference type="Pfam" id="PF16575"/>
    </source>
</evidence>
<dbReference type="KEGG" id="cot:CORT_0H02020"/>
<feature type="domain" description="Clp1 P-loop" evidence="8">
    <location>
        <begin position="235"/>
        <end position="419"/>
    </location>
</feature>
<comment type="similarity">
    <text evidence="1">Belongs to the Clp1 family. NOL9/GRC3 subfamily.</text>
</comment>
<dbReference type="PANTHER" id="PTHR12755">
    <property type="entry name" value="CLEAVAGE/POLYADENYLATION FACTOR IA SUBUNIT CLP1P"/>
    <property type="match status" value="1"/>
</dbReference>
<dbReference type="GeneID" id="14542282"/>
<keyword evidence="5" id="KW-0547">Nucleotide-binding</keyword>
<accession>H8XB66</accession>
<dbReference type="GO" id="GO:0005524">
    <property type="term" value="F:ATP binding"/>
    <property type="evidence" value="ECO:0007669"/>
    <property type="project" value="UniProtKB-KW"/>
</dbReference>
<keyword evidence="6" id="KW-0418">Kinase</keyword>
<dbReference type="Pfam" id="PF16575">
    <property type="entry name" value="CLP1_P"/>
    <property type="match status" value="1"/>
</dbReference>
<dbReference type="PANTHER" id="PTHR12755:SF3">
    <property type="entry name" value="POLYNUCLEOTIDE 5'-HYDROXYL-KINASE NOL9"/>
    <property type="match status" value="1"/>
</dbReference>
<keyword evidence="4" id="KW-0808">Transferase</keyword>
<dbReference type="RefSeq" id="XP_003871439.1">
    <property type="nucleotide sequence ID" value="XM_003871390.1"/>
</dbReference>
<evidence type="ECO:0000313" key="10">
    <source>
        <dbReference type="Proteomes" id="UP000005018"/>
    </source>
</evidence>
<dbReference type="GO" id="GO:0000448">
    <property type="term" value="P:cleavage in ITS2 between 5.8S rRNA and LSU-rRNA of tricistronic rRNA transcript (SSU-rRNA, 5.8S rRNA, LSU-rRNA)"/>
    <property type="evidence" value="ECO:0007669"/>
    <property type="project" value="TreeGrafter"/>
</dbReference>
<dbReference type="Gene3D" id="3.40.50.300">
    <property type="entry name" value="P-loop containing nucleotide triphosphate hydrolases"/>
    <property type="match status" value="1"/>
</dbReference>